<accession>A0A0G4IY27</accession>
<dbReference type="PANTHER" id="PTHR19846">
    <property type="entry name" value="WD40 REPEAT PROTEIN"/>
    <property type="match status" value="1"/>
</dbReference>
<evidence type="ECO:0000313" key="7">
    <source>
        <dbReference type="Proteomes" id="UP000039324"/>
    </source>
</evidence>
<dbReference type="CDD" id="cd00200">
    <property type="entry name" value="WD40"/>
    <property type="match status" value="1"/>
</dbReference>
<dbReference type="FunFam" id="2.130.10.10:FF:000411">
    <property type="entry name" value="U4/U6 small nuclear ribonucleoprotein Prp4"/>
    <property type="match status" value="1"/>
</dbReference>
<dbReference type="Gene3D" id="4.10.280.110">
    <property type="entry name" value="Pre-mRNA processing factor 4 domain"/>
    <property type="match status" value="1"/>
</dbReference>
<gene>
    <name evidence="5" type="ORF">PBRA_007972</name>
    <name evidence="6" type="ORF">PLBR_LOCUS3720</name>
</gene>
<keyword evidence="6" id="KW-0496">Mitochondrion</keyword>
<feature type="repeat" description="WD" evidence="3">
    <location>
        <begin position="379"/>
        <end position="420"/>
    </location>
</feature>
<evidence type="ECO:0000313" key="8">
    <source>
        <dbReference type="Proteomes" id="UP000290189"/>
    </source>
</evidence>
<feature type="repeat" description="WD" evidence="3">
    <location>
        <begin position="421"/>
        <end position="462"/>
    </location>
</feature>
<reference evidence="5 7" key="1">
    <citation type="submission" date="2015-02" db="EMBL/GenBank/DDBJ databases">
        <authorList>
            <person name="Chooi Y.-H."/>
        </authorList>
    </citation>
    <scope>NUCLEOTIDE SEQUENCE [LARGE SCALE GENOMIC DNA]</scope>
    <source>
        <strain evidence="5">E3</strain>
    </source>
</reference>
<dbReference type="OrthoDB" id="540662at2759"/>
<dbReference type="SMART" id="SM00320">
    <property type="entry name" value="WD40"/>
    <property type="match status" value="7"/>
</dbReference>
<dbReference type="AlphaFoldDB" id="A0A0G4IY27"/>
<dbReference type="PROSITE" id="PS50082">
    <property type="entry name" value="WD_REPEATS_2"/>
    <property type="match status" value="5"/>
</dbReference>
<evidence type="ECO:0000256" key="2">
    <source>
        <dbReference type="ARBA" id="ARBA00022737"/>
    </source>
</evidence>
<feature type="repeat" description="WD" evidence="3">
    <location>
        <begin position="337"/>
        <end position="378"/>
    </location>
</feature>
<keyword evidence="7" id="KW-1185">Reference proteome</keyword>
<dbReference type="SUPFAM" id="SSF50978">
    <property type="entry name" value="WD40 repeat-like"/>
    <property type="match status" value="1"/>
</dbReference>
<dbReference type="InterPro" id="IPR036322">
    <property type="entry name" value="WD40_repeat_dom_sf"/>
</dbReference>
<dbReference type="PROSITE" id="PS50294">
    <property type="entry name" value="WD_REPEATS_REGION"/>
    <property type="match status" value="4"/>
</dbReference>
<dbReference type="InterPro" id="IPR036285">
    <property type="entry name" value="PRP4-like_sf"/>
</dbReference>
<dbReference type="EMBL" id="OVEO01000006">
    <property type="protein sequence ID" value="SPQ96505.1"/>
    <property type="molecule type" value="Genomic_DNA"/>
</dbReference>
<evidence type="ECO:0000256" key="3">
    <source>
        <dbReference type="PROSITE-ProRule" id="PRU00221"/>
    </source>
</evidence>
<organism evidence="5 7">
    <name type="scientific">Plasmodiophora brassicae</name>
    <name type="common">Clubroot disease agent</name>
    <dbReference type="NCBI Taxonomy" id="37360"/>
    <lineage>
        <taxon>Eukaryota</taxon>
        <taxon>Sar</taxon>
        <taxon>Rhizaria</taxon>
        <taxon>Endomyxa</taxon>
        <taxon>Phytomyxea</taxon>
        <taxon>Plasmodiophorida</taxon>
        <taxon>Plasmodiophoridae</taxon>
        <taxon>Plasmodiophora</taxon>
    </lineage>
</organism>
<dbReference type="Pfam" id="PF08799">
    <property type="entry name" value="PRP4"/>
    <property type="match status" value="1"/>
</dbReference>
<dbReference type="InterPro" id="IPR019775">
    <property type="entry name" value="WD40_repeat_CS"/>
</dbReference>
<name>A0A0G4IY27_PLABS</name>
<dbReference type="PANTHER" id="PTHR19846:SF0">
    <property type="entry name" value="PRE-MRNA PROCESSING FACTOR 4"/>
    <property type="match status" value="1"/>
</dbReference>
<dbReference type="Pfam" id="PF00400">
    <property type="entry name" value="WD40"/>
    <property type="match status" value="4"/>
</dbReference>
<evidence type="ECO:0000256" key="1">
    <source>
        <dbReference type="ARBA" id="ARBA00022574"/>
    </source>
</evidence>
<dbReference type="InterPro" id="IPR020472">
    <property type="entry name" value="WD40_PAC1"/>
</dbReference>
<dbReference type="SMART" id="SM00500">
    <property type="entry name" value="SFM"/>
    <property type="match status" value="1"/>
</dbReference>
<dbReference type="InterPro" id="IPR001680">
    <property type="entry name" value="WD40_rpt"/>
</dbReference>
<dbReference type="GO" id="GO:0030621">
    <property type="term" value="F:U4 snRNA binding"/>
    <property type="evidence" value="ECO:0007669"/>
    <property type="project" value="TreeGrafter"/>
</dbReference>
<keyword evidence="1 3" id="KW-0853">WD repeat</keyword>
<proteinExistence type="predicted"/>
<dbReference type="GO" id="GO:0046540">
    <property type="term" value="C:U4/U6 x U5 tri-snRNP complex"/>
    <property type="evidence" value="ECO:0007669"/>
    <property type="project" value="TreeGrafter"/>
</dbReference>
<dbReference type="SUPFAM" id="SSF158230">
    <property type="entry name" value="PRP4-like"/>
    <property type="match status" value="1"/>
</dbReference>
<geneLocation type="mitochondrion" evidence="6"/>
<dbReference type="InterPro" id="IPR015943">
    <property type="entry name" value="WD40/YVTN_repeat-like_dom_sf"/>
</dbReference>
<evidence type="ECO:0000313" key="5">
    <source>
        <dbReference type="EMBL" id="CEP00238.1"/>
    </source>
</evidence>
<dbReference type="PROSITE" id="PS00678">
    <property type="entry name" value="WD_REPEATS_1"/>
    <property type="match status" value="1"/>
</dbReference>
<keyword evidence="2" id="KW-0677">Repeat</keyword>
<reference evidence="6 8" key="2">
    <citation type="submission" date="2018-03" db="EMBL/GenBank/DDBJ databases">
        <authorList>
            <person name="Fogelqvist J."/>
        </authorList>
    </citation>
    <scope>NUCLEOTIDE SEQUENCE [LARGE SCALE GENOMIC DNA]</scope>
</reference>
<feature type="repeat" description="WD" evidence="3">
    <location>
        <begin position="253"/>
        <end position="294"/>
    </location>
</feature>
<evidence type="ECO:0000313" key="6">
    <source>
        <dbReference type="EMBL" id="SPQ96505.1"/>
    </source>
</evidence>
<dbReference type="Gene3D" id="2.130.10.10">
    <property type="entry name" value="YVTN repeat-like/Quinoprotein amine dehydrogenase"/>
    <property type="match status" value="3"/>
</dbReference>
<dbReference type="PRINTS" id="PR00320">
    <property type="entry name" value="GPROTEINBRPT"/>
</dbReference>
<dbReference type="InterPro" id="IPR014906">
    <property type="entry name" value="PRP4-like"/>
</dbReference>
<dbReference type="EMBL" id="CDSF01000099">
    <property type="protein sequence ID" value="CEP00238.1"/>
    <property type="molecule type" value="Genomic_DNA"/>
</dbReference>
<feature type="repeat" description="WD" evidence="3">
    <location>
        <begin position="295"/>
        <end position="336"/>
    </location>
</feature>
<dbReference type="GO" id="GO:0017070">
    <property type="term" value="F:U6 snRNA binding"/>
    <property type="evidence" value="ECO:0007669"/>
    <property type="project" value="TreeGrafter"/>
</dbReference>
<sequence>MSGDVVPFEAMLAMQAREDEDKRLIERTRLTRTLNVPTNDDVVKRRLRACGVPAILFGEDPAQRRDRLKAQGALMLTSTPELARQWHRIMETQKQIEEAARVTKRAPGTVYHTDGGRKLLDARQRIAQFSIERARSRLERARAFRESSHDYVARLRTLKTFHCTGSFVGDTRPLSSLSVHNGLVATSSWSGAATIWDSSGKPVRHLTGAKDRLSDIKLRPGDYSANDLSIATGGVERQINLYDGTATSPAVVLSGHSDRISRLAFHPDGRTLISTSFDLTFRMWDLETKSCVVSQDGNSTALYGLGVHPDGSLVGTGDLGGNGRVWDLRTGRAVIDLVGHIKQVLCVDFAHNGYLVATGSGDNTARIWDLRKKTSVYTLPGHVNMVSDVKFAPHDRFLVTAGYDSTARLWSGRDFSAITSLQGHEDKLTAVAVSADARHLYTASFDRTWKLWSIVEDKNAMDVQ</sequence>
<feature type="domain" description="Pre-mRNA processing factor 4 (PRP4)-like" evidence="4">
    <location>
        <begin position="38"/>
        <end position="92"/>
    </location>
</feature>
<dbReference type="GO" id="GO:0000398">
    <property type="term" value="P:mRNA splicing, via spliceosome"/>
    <property type="evidence" value="ECO:0007669"/>
    <property type="project" value="TreeGrafter"/>
</dbReference>
<dbReference type="STRING" id="37360.A0A0G4IY27"/>
<dbReference type="Proteomes" id="UP000039324">
    <property type="component" value="Unassembled WGS sequence"/>
</dbReference>
<protein>
    <recommendedName>
        <fullName evidence="4">Pre-mRNA processing factor 4 (PRP4)-like domain-containing protein</fullName>
    </recommendedName>
</protein>
<dbReference type="Proteomes" id="UP000290189">
    <property type="component" value="Unassembled WGS sequence"/>
</dbReference>
<evidence type="ECO:0000259" key="4">
    <source>
        <dbReference type="SMART" id="SM00500"/>
    </source>
</evidence>
<dbReference type="OMA" id="ARIDIAM"/>